<reference evidence="2 3" key="1">
    <citation type="submission" date="2015-08" db="EMBL/GenBank/DDBJ databases">
        <title>The genome of the Asian arowana (Scleropages formosus).</title>
        <authorList>
            <person name="Tan M.H."/>
            <person name="Gan H.M."/>
            <person name="Croft L.J."/>
            <person name="Austin C.M."/>
        </authorList>
    </citation>
    <scope>NUCLEOTIDE SEQUENCE [LARGE SCALE GENOMIC DNA]</scope>
    <source>
        <strain evidence="2">Aro1</strain>
    </source>
</reference>
<evidence type="ECO:0000256" key="1">
    <source>
        <dbReference type="SAM" id="SignalP"/>
    </source>
</evidence>
<comment type="caution">
    <text evidence="2">The sequence shown here is derived from an EMBL/GenBank/DDBJ whole genome shotgun (WGS) entry which is preliminary data.</text>
</comment>
<proteinExistence type="predicted"/>
<evidence type="ECO:0000313" key="3">
    <source>
        <dbReference type="Proteomes" id="UP000034805"/>
    </source>
</evidence>
<gene>
    <name evidence="2" type="ORF">Z043_117153</name>
</gene>
<dbReference type="EMBL" id="JARO02006996">
    <property type="protein sequence ID" value="KPP64500.1"/>
    <property type="molecule type" value="Genomic_DNA"/>
</dbReference>
<evidence type="ECO:0000313" key="2">
    <source>
        <dbReference type="EMBL" id="KPP64500.1"/>
    </source>
</evidence>
<sequence length="101" mass="10532">MAAVGGACPGVGECLALLLLAAGLVAVARGTTLGPELAGFHGAEDRGLVVDPYWYVDRGVRPIGRFGKRQSAAPSLLTSLETLLSLLGRRGPSPRRNPWLP</sequence>
<accession>A0A0P7TT98</accession>
<dbReference type="Proteomes" id="UP000034805">
    <property type="component" value="Unassembled WGS sequence"/>
</dbReference>
<dbReference type="Pfam" id="PF15172">
    <property type="entry name" value="Prolactin_RP"/>
    <property type="match status" value="1"/>
</dbReference>
<keyword evidence="1" id="KW-0732">Signal</keyword>
<feature type="signal peptide" evidence="1">
    <location>
        <begin position="1"/>
        <end position="30"/>
    </location>
</feature>
<dbReference type="InterPro" id="IPR026194">
    <property type="entry name" value="PrRP"/>
</dbReference>
<dbReference type="PANTHER" id="PTHR17206">
    <property type="entry name" value="PROLACTIN-RELEASING PEPTIDE"/>
    <property type="match status" value="1"/>
</dbReference>
<organism evidence="2 3">
    <name type="scientific">Scleropages formosus</name>
    <name type="common">Asian bonytongue</name>
    <name type="synonym">Osteoglossum formosum</name>
    <dbReference type="NCBI Taxonomy" id="113540"/>
    <lineage>
        <taxon>Eukaryota</taxon>
        <taxon>Metazoa</taxon>
        <taxon>Chordata</taxon>
        <taxon>Craniata</taxon>
        <taxon>Vertebrata</taxon>
        <taxon>Euteleostomi</taxon>
        <taxon>Actinopterygii</taxon>
        <taxon>Neopterygii</taxon>
        <taxon>Teleostei</taxon>
        <taxon>Osteoglossocephala</taxon>
        <taxon>Osteoglossomorpha</taxon>
        <taxon>Osteoglossiformes</taxon>
        <taxon>Osteoglossidae</taxon>
        <taxon>Scleropages</taxon>
    </lineage>
</organism>
<feature type="chain" id="PRO_5006143060" evidence="1">
    <location>
        <begin position="31"/>
        <end position="101"/>
    </location>
</feature>
<dbReference type="AlphaFoldDB" id="A0A0P7TT98"/>
<dbReference type="GO" id="GO:0005179">
    <property type="term" value="F:hormone activity"/>
    <property type="evidence" value="ECO:0007669"/>
    <property type="project" value="InterPro"/>
</dbReference>
<protein>
    <submittedName>
        <fullName evidence="2">C-RFamide peptide-like</fullName>
    </submittedName>
</protein>
<name>A0A0P7TT98_SCLFO</name>